<dbReference type="EMBL" id="KF901121">
    <property type="protein sequence ID" value="AIF18805.1"/>
    <property type="molecule type" value="Genomic_DNA"/>
</dbReference>
<organism evidence="1">
    <name type="scientific">uncultured marine thaumarchaeote KM3_84_F03</name>
    <dbReference type="NCBI Taxonomy" id="1456313"/>
    <lineage>
        <taxon>Archaea</taxon>
        <taxon>Nitrososphaerota</taxon>
        <taxon>environmental samples</taxon>
    </lineage>
</organism>
<dbReference type="Pfam" id="PF04027">
    <property type="entry name" value="DUF371"/>
    <property type="match status" value="1"/>
</dbReference>
<dbReference type="Gene3D" id="2.60.120.630">
    <property type="entry name" value="mth639 domain like"/>
    <property type="match status" value="1"/>
</dbReference>
<name>A0A075HTK1_9ARCH</name>
<dbReference type="PANTHER" id="PTHR40696:SF1">
    <property type="entry name" value="DUF371 DOMAIN-CONTAINING PROTEIN"/>
    <property type="match status" value="1"/>
</dbReference>
<evidence type="ECO:0000313" key="1">
    <source>
        <dbReference type="EMBL" id="AIF18805.1"/>
    </source>
</evidence>
<dbReference type="InterPro" id="IPR007171">
    <property type="entry name" value="DUF371"/>
</dbReference>
<protein>
    <recommendedName>
        <fullName evidence="2">DUF371 domain-containing protein</fullName>
    </recommendedName>
</protein>
<reference evidence="1" key="1">
    <citation type="journal article" date="2014" name="Genome Biol. Evol.">
        <title>Pangenome evidence for extensive interdomain horizontal transfer affecting lineage core and shell genes in uncultured planktonic thaumarchaeota and euryarchaeota.</title>
        <authorList>
            <person name="Deschamps P."/>
            <person name="Zivanovic Y."/>
            <person name="Moreira D."/>
            <person name="Rodriguez-Valera F."/>
            <person name="Lopez-Garcia P."/>
        </authorList>
    </citation>
    <scope>NUCLEOTIDE SEQUENCE</scope>
</reference>
<dbReference type="AlphaFoldDB" id="A0A075HTK1"/>
<sequence length="145" mass="16437">MNNMMIEEIEFNGHPEVRGEHKTTMEITTEKHLTEKGDCIIGVNAKVACNTLNSKIKEEIQKDYNKITIELIVEDMKFKTKAMGSSELSLSHKKDIVLRKSSFTCTRTLGINAEDAAIDVPREMISRLRNPNVKGLFRIIIGETE</sequence>
<accession>A0A075HTK1</accession>
<dbReference type="PANTHER" id="PTHR40696">
    <property type="entry name" value="DUF371 FAMILY PROTEIN"/>
    <property type="match status" value="1"/>
</dbReference>
<dbReference type="InterPro" id="IPR023131">
    <property type="entry name" value="Mth639-like_dom_sf"/>
</dbReference>
<proteinExistence type="predicted"/>
<evidence type="ECO:0008006" key="2">
    <source>
        <dbReference type="Google" id="ProtNLM"/>
    </source>
</evidence>